<dbReference type="STRING" id="640132.Srot_0934"/>
<dbReference type="RefSeq" id="WP_013137864.1">
    <property type="nucleotide sequence ID" value="NC_014168.1"/>
</dbReference>
<dbReference type="GO" id="GO:0008194">
    <property type="term" value="F:UDP-glycosyltransferase activity"/>
    <property type="evidence" value="ECO:0007669"/>
    <property type="project" value="InterPro"/>
</dbReference>
<dbReference type="PANTHER" id="PTHR21015">
    <property type="entry name" value="UDP-N-ACETYLGLUCOSAMINE--N-ACETYLMURAMYL-(PENTAPEPTIDE) PYROPHOSPHORYL-UNDECAPRENOL N-ACETYLGLUCOSAMINE TRANSFERASE 1"/>
    <property type="match status" value="1"/>
</dbReference>
<proteinExistence type="predicted"/>
<evidence type="ECO:0000256" key="1">
    <source>
        <dbReference type="ARBA" id="ARBA00022679"/>
    </source>
</evidence>
<sequence>MRVAVVAGPDAGHALPALALSGRLREAGEEVLFFTGERWFELATSRGVPVRELVGLALEPGEQDVDAGRRIHERAARMAAQLVQLLADFRPDLVVSDVLTAGGALAAELLGVPWAELSPHPLYLPSRGLPPIGSGLAPGRGVLGRLRDTVLRALSARDVRRGLAQRRAAREGIGLPPDGVAPVVRLIAALPALEVPRPDWPDEAVLVGPILTEVAREALRPPPGDGPLVVLAPSTAAQAAPGLREAAMQALGPAVLGRRVRLAVSAFDWTGPPLPDWAVAGVGRQDLLFAQADVVICGGGHGVLAKAFMAGAPAVVVPGGGDQWEVAKRAERLGCAKTVRPLTVPALRDAVVDVLDDPAFRVAARKAGDTAAAAADPVVVCRRAVSCA</sequence>
<gene>
    <name evidence="3" type="ordered locus">Srot_0934</name>
</gene>
<dbReference type="EMBL" id="CP001958">
    <property type="protein sequence ID" value="ADG97408.1"/>
    <property type="molecule type" value="Genomic_DNA"/>
</dbReference>
<protein>
    <submittedName>
        <fullName evidence="3">UDP-glucuronosyl/UDP-glucosyltransferase</fullName>
    </submittedName>
</protein>
<feature type="domain" description="Erythromycin biosynthesis protein CIII-like C-terminal" evidence="2">
    <location>
        <begin position="288"/>
        <end position="383"/>
    </location>
</feature>
<dbReference type="PANTHER" id="PTHR21015:SF22">
    <property type="entry name" value="GLYCOSYLTRANSFERASE"/>
    <property type="match status" value="1"/>
</dbReference>
<accession>D6ZEN4</accession>
<dbReference type="AlphaFoldDB" id="D6ZEN4"/>
<dbReference type="OrthoDB" id="5241459at2"/>
<evidence type="ECO:0000313" key="3">
    <source>
        <dbReference type="EMBL" id="ADG97408.1"/>
    </source>
</evidence>
<organism evidence="3 4">
    <name type="scientific">Segniliparus rotundus (strain ATCC BAA-972 / CDC 1076 / CIP 108378 / DSM 44985 / JCM 13578)</name>
    <dbReference type="NCBI Taxonomy" id="640132"/>
    <lineage>
        <taxon>Bacteria</taxon>
        <taxon>Bacillati</taxon>
        <taxon>Actinomycetota</taxon>
        <taxon>Actinomycetes</taxon>
        <taxon>Mycobacteriales</taxon>
        <taxon>Segniliparaceae</taxon>
        <taxon>Segniliparus</taxon>
    </lineage>
</organism>
<dbReference type="InterPro" id="IPR002213">
    <property type="entry name" value="UDP_glucos_trans"/>
</dbReference>
<keyword evidence="4" id="KW-1185">Reference proteome</keyword>
<dbReference type="Gene3D" id="3.40.50.2000">
    <property type="entry name" value="Glycogen Phosphorylase B"/>
    <property type="match status" value="2"/>
</dbReference>
<dbReference type="CAZy" id="GT1">
    <property type="family name" value="Glycosyltransferase Family 1"/>
</dbReference>
<keyword evidence="1 3" id="KW-0808">Transferase</keyword>
<dbReference type="InterPro" id="IPR010610">
    <property type="entry name" value="EryCIII-like_C"/>
</dbReference>
<evidence type="ECO:0000313" key="4">
    <source>
        <dbReference type="Proteomes" id="UP000002247"/>
    </source>
</evidence>
<name>D6ZEN4_SEGRD</name>
<dbReference type="GO" id="GO:0016758">
    <property type="term" value="F:hexosyltransferase activity"/>
    <property type="evidence" value="ECO:0007669"/>
    <property type="project" value="UniProtKB-ARBA"/>
</dbReference>
<dbReference type="SUPFAM" id="SSF53756">
    <property type="entry name" value="UDP-Glycosyltransferase/glycogen phosphorylase"/>
    <property type="match status" value="1"/>
</dbReference>
<evidence type="ECO:0000259" key="2">
    <source>
        <dbReference type="Pfam" id="PF06722"/>
    </source>
</evidence>
<dbReference type="Proteomes" id="UP000002247">
    <property type="component" value="Chromosome"/>
</dbReference>
<reference evidence="3 4" key="1">
    <citation type="journal article" date="2010" name="Stand. Genomic Sci.">
        <title>Complete genome sequence of Segniliparus rotundus type strain (CDC 1076).</title>
        <authorList>
            <person name="Sikorski J."/>
            <person name="Lapidus A."/>
            <person name="Copeland A."/>
            <person name="Misra M."/>
            <person name="Glavina Del Rio T."/>
            <person name="Nolan M."/>
            <person name="Lucas S."/>
            <person name="Chen F."/>
            <person name="Tice H."/>
            <person name="Cheng J.F."/>
            <person name="Jando M."/>
            <person name="Schneider S."/>
            <person name="Bruce D."/>
            <person name="Goodwin L."/>
            <person name="Pitluck S."/>
            <person name="Liolios K."/>
            <person name="Mikhailova N."/>
            <person name="Pati A."/>
            <person name="Ivanova N."/>
            <person name="Mavromatis K."/>
            <person name="Chen A."/>
            <person name="Palaniappan K."/>
            <person name="Chertkov O."/>
            <person name="Land M."/>
            <person name="Hauser L."/>
            <person name="Chang Y.J."/>
            <person name="Jeffries C.D."/>
            <person name="Brettin T."/>
            <person name="Detter J.C."/>
            <person name="Han C."/>
            <person name="Rohde M."/>
            <person name="Goker M."/>
            <person name="Bristow J."/>
            <person name="Eisen J.A."/>
            <person name="Markowitz V."/>
            <person name="Hugenholtz P."/>
            <person name="Kyrpides N.C."/>
            <person name="Klenk H.P."/>
        </authorList>
    </citation>
    <scope>NUCLEOTIDE SEQUENCE [LARGE SCALE GENOMIC DNA]</scope>
    <source>
        <strain evidence="4">ATCC BAA-972 / CDC 1076 / CIP 108378 / DSM 44985 / JCM 13578</strain>
    </source>
</reference>
<dbReference type="eggNOG" id="COG0707">
    <property type="taxonomic scope" value="Bacteria"/>
</dbReference>
<dbReference type="KEGG" id="srt:Srot_0934"/>
<dbReference type="CDD" id="cd03784">
    <property type="entry name" value="GT1_Gtf-like"/>
    <property type="match status" value="1"/>
</dbReference>
<dbReference type="Pfam" id="PF06722">
    <property type="entry name" value="EryCIII-like_C"/>
    <property type="match status" value="1"/>
</dbReference>
<dbReference type="eggNOG" id="COG1819">
    <property type="taxonomic scope" value="Bacteria"/>
</dbReference>
<dbReference type="HOGENOM" id="CLU_717250_0_0_11"/>